<sequence>MENRDRAPSNRRDGNRSQDEIVRFPWRKDPGNETGVVGPDTQSKPGEYILQCLFLEFCRICERKIEQVLAEPLERPLTKSLQRGEDAQFDQILNSLGCAAEHCLPSILRTLFAWHDRQTRYGYEDSPLLDSRQRHRSKGSKDVLCERRDLAVEFVHCLILVEVLSKLSYHPGHDDLVQHIIDQAFRHFKYRDGLQTNPNAANINVIADLYAEVIGVLAASRFSAVRKKFMGELRELKLRDQTPYTAQSIISLLMGLKFFRVKMHPIEDFEACVHFLLEMGHYFLEVKDRDIKHALAGLFVEILLPVAATVKNEVNIPVLKKLVDDLYSVTVDMTTKRKHTLHLFPLVTCLLCVSQKQFFLSNWPYFLTMCLSQLKNKDPKMSRIALESLYRLLWVYMVRIKCESNTATQSRLQSIVNSLFPKGSKMVTPKDTPLNIFVKIIQFIAKACLQLALRDIIFDLLCVGRSNKLFLTPERMSIGLRAFLVIADSLEQKDGDPPMPQSNAALPSGSTVRHKRTFLNKMLSDSTARTIGLAQYYSHILKTFDSILRALDLQVGRPLLMTKSENANKEPDEMITGDRKPKIDLFRTCIAAIPRLKPDGMTSPELVDLLTRLTVHVDEELKGLAFQALQNLMSESQAWKEHVIHGFVQFIMKDISDSKTHLLDMTLRLLMQLLVQWKTSIGTLTSGAGSSHAKESGKERGDHSCLGSGPESAASVDVLHEVEGLCLVMMCSCRIMTRKLAFHLLREVRNILTACSVIQDFSLSLLDVIDKACPVIVEKLLSHLPPQEKAIVLTQPNIDLMWVADRAVTLWLPAGGGSLQEGNQINYSFHRVDMWIRFMAAVVSKDFAQISCQRAIAHAWPIVYTRLNALFPSIDPNTQLNENRASSILRSGSKKVTTEKDVHMQLWQNYIILACSIAQQSAVIPQRCSSPELGLSPESSPSDKTESRSSCTATNLFRLLVPLMKCENSDMRDTVVNGLGYCNPAVFKELAEELLPFLKEAIDKKQDNLRRRRKRDVLRVQLAHIFQLLAENRVFAQSEAGAIDTDSGQLSSMFVDYIDGARQYLEGENDRDLPILQEIRLHFMEYRKTLLSRDLRYSLFHLFANWSGHFGAIDRRFSKDETWSEQELPAVRAMSAVLCCGPVFDVNGFNDDGYIYHWLDTLLSSNDEKIYELAKETVYLLLDFNPDAQGLLDWVIDRCYTGQKEVADGCFKALAAVFQNKEYPCDHVAMLNLAVLNVGSPRMSIHETALQLLHLLDARFLQEEVVFTAAADDLPRPPQLPLNDVLLAVSYYHSQMCLSQQLARLHPDLTMPMFSEITHRFQTARPSVRQSLLKYLLPWLHNMELVDPSLPATNPLTNFLTRLSDSQQADHFLPPLKGEGWGSTQATEMVLNNLFYITVKFGDEHPLEIETLWAALVMCWPSNLKVLIRYLLVIINMAATDLLPFAKRVVTYLGRAKPEKLVDEIMNELQTVETLNMNIERTQTPPFYRLSQLRKSPAANNTTDDEKLVNHEPDVQLQKGVLHTKRHSANEDIQNETRTSRTNSTGSLKSITSSSTGSTAEQAMDDEVVAHTQTRLERGERSTIEARRSESPVPHPLPMPAYGGYFAPLNEMLPEDVPAMQGFHRSNIAVMLLSDLVLDGLEVDWSPHLPLMLHIIFLGLDHSRGLVYEHCKKLLQNLLLLASSNDHLTCARLLLGYRSNAADTLKVMSEDRDAPSSLDIPSVEPQTQYITKSTFSIDSSATITAETSNELSDVDSFGSVDEIIKAILSFMDTRKGKPLWSSEDITPKVLTTQSSTHLQSFLKCVVRCFKELSPMALVEQRWSQVALQLALSCSSRHYAGRSFQVLRALQIRPTTQMLSDILSRLVETVAEQGEDMQGYVTEIMLTLEAFVENLDLELRPIDFMRELFMSTPNLAKDQLENRHSAIMAPKQPYPHHARSTSYSVSVFTQRAHYGAGDNRNRSSTDVEGHRSNLGRSRSAQSLKNLDQSGMEDKLTLVTQIFWITVSLLESDYEYEFSLAVRLLSKILQHLQPERPDCREKLDKILQQIKWPNFPGVFVLLLKGCTSQVAAEATWALLSKTILCINSPVMDPSGACGFALVTTALLPYLVHNYENPCQTCRDAADNIAQMCSQQSEDLTNLATVMSLYSRGTFGKDSVQWTKCVIKYLLDVYSCLALTLISFLVEVLEKGALLYQPDILQILYCIAHYVDIHALPSCSNRIINQELFHTLNKHLQGVHWKEALKILKLAITRSSTLAAPPPSSSSSMGTSELSSIFLHTPFAENEGISRMHKELPGRTLDFTLEVSRMPIIGLKFLNSDTARSLLAEEKMPAAISAGVSLSRKPSNNQDIDSVWRRPQASQSRTRERLVNLLTCFGQRVGLPKSPSVIFSQSSDTLDHQQSVGGSSGEEASIPDASSNDTLMNDSSGNELIVTFKGFDFLDNELEESENEDFFSQLVDRRTSLPLDESPPPPAKRRHFGSVPDLKMIGSPTLMENPLTPADSLSNKETSSDDESQSSAEDSHDVPHDLAASSAIVVQNPALERRRSSPLTASTHSLYSNPSEPENCELNSSLSGHGLAGHSWALTLCLQGDEVEEVWRAHVAKVMAEASVQHAIHTCQVFPRLYREMRKRLMGMTKEAYYYISKTESLKAIASQFHILLMPEGLLIWYHFNRHKPYSLFSGRVLERHRFCVLEIQECVETYVLRKDLAEQGLEVLKSTIKQQSLGDGGTVPLLGEDQKLEVCRKLYKLIFQLILLFESYLKLLEVFHTVTTFPQVTDISAQVTGLRQELCGAMAELESGQASPYNVDSKVLSREDAVASLTEYLTSHQQLQAIHILRSFRSMWQNDIFGMTSEDDVVTLLNIYCSSMAEKKQGLFALTRLDVDLGHLYAQLMDINVQITGNAASASVSGTSTCSSGSSSLIGGSGGGATGMVVSSSRGQLVIKTSDSSVL</sequence>
<feature type="domain" description="Cell morphogenesis protein C-terminal" evidence="3">
    <location>
        <begin position="1999"/>
        <end position="2252"/>
    </location>
</feature>
<evidence type="ECO:0000259" key="3">
    <source>
        <dbReference type="Pfam" id="PF14225"/>
    </source>
</evidence>
<evidence type="ECO:0000256" key="1">
    <source>
        <dbReference type="SAM" id="MobiDB-lite"/>
    </source>
</evidence>
<feature type="region of interest" description="Disordered" evidence="1">
    <location>
        <begin position="1"/>
        <end position="22"/>
    </location>
</feature>
<dbReference type="InterPro" id="IPR039867">
    <property type="entry name" value="Furry/Tao3/Mor2"/>
</dbReference>
<evidence type="ECO:0000259" key="2">
    <source>
        <dbReference type="Pfam" id="PF14222"/>
    </source>
</evidence>
<feature type="compositionally biased region" description="Basic and acidic residues" evidence="1">
    <location>
        <begin position="1574"/>
        <end position="1590"/>
    </location>
</feature>
<feature type="domain" description="Protein furry C-terminal" evidence="5">
    <location>
        <begin position="2523"/>
        <end position="2902"/>
    </location>
</feature>
<dbReference type="Pfam" id="PF14225">
    <property type="entry name" value="MOR2-PAG1_C"/>
    <property type="match status" value="1"/>
</dbReference>
<dbReference type="Pfam" id="PF19421">
    <property type="entry name" value="Fry_C"/>
    <property type="match status" value="1"/>
</dbReference>
<feature type="compositionally biased region" description="Basic and acidic residues" evidence="1">
    <location>
        <begin position="1958"/>
        <end position="1970"/>
    </location>
</feature>
<keyword evidence="7" id="KW-1185">Reference proteome</keyword>
<feature type="domain" description="Cell morphogenesis central region" evidence="4">
    <location>
        <begin position="1624"/>
        <end position="1680"/>
    </location>
</feature>
<feature type="region of interest" description="Disordered" evidence="1">
    <location>
        <begin position="1486"/>
        <end position="1596"/>
    </location>
</feature>
<feature type="compositionally biased region" description="Polar residues" evidence="1">
    <location>
        <begin position="2546"/>
        <end position="2561"/>
    </location>
</feature>
<dbReference type="SUPFAM" id="SSF48371">
    <property type="entry name" value="ARM repeat"/>
    <property type="match status" value="3"/>
</dbReference>
<dbReference type="Proteomes" id="UP000245119">
    <property type="component" value="Linkage Group LG3"/>
</dbReference>
<name>A0A2T7PMZ1_POMCA</name>
<feature type="region of interest" description="Disordered" evidence="1">
    <location>
        <begin position="685"/>
        <end position="708"/>
    </location>
</feature>
<dbReference type="InterPro" id="IPR016024">
    <property type="entry name" value="ARM-type_fold"/>
</dbReference>
<organism evidence="6 7">
    <name type="scientific">Pomacea canaliculata</name>
    <name type="common">Golden apple snail</name>
    <dbReference type="NCBI Taxonomy" id="400727"/>
    <lineage>
        <taxon>Eukaryota</taxon>
        <taxon>Metazoa</taxon>
        <taxon>Spiralia</taxon>
        <taxon>Lophotrochozoa</taxon>
        <taxon>Mollusca</taxon>
        <taxon>Gastropoda</taxon>
        <taxon>Caenogastropoda</taxon>
        <taxon>Architaenioglossa</taxon>
        <taxon>Ampullarioidea</taxon>
        <taxon>Ampullariidae</taxon>
        <taxon>Pomacea</taxon>
    </lineage>
</organism>
<accession>A0A2T7PMZ1</accession>
<protein>
    <recommendedName>
        <fullName evidence="8">Protein furry</fullName>
    </recommendedName>
</protein>
<feature type="domain" description="Cell morphogenesis central region" evidence="4">
    <location>
        <begin position="1750"/>
        <end position="1855"/>
    </location>
</feature>
<evidence type="ECO:0000313" key="6">
    <source>
        <dbReference type="EMBL" id="PVD34789.1"/>
    </source>
</evidence>
<proteinExistence type="predicted"/>
<dbReference type="Pfam" id="PF14228">
    <property type="entry name" value="MOR2-PAG1_mid"/>
    <property type="match status" value="5"/>
</dbReference>
<evidence type="ECO:0000259" key="4">
    <source>
        <dbReference type="Pfam" id="PF14228"/>
    </source>
</evidence>
<feature type="region of interest" description="Disordered" evidence="1">
    <location>
        <begin position="2391"/>
        <end position="2423"/>
    </location>
</feature>
<comment type="caution">
    <text evidence="6">The sequence shown here is derived from an EMBL/GenBank/DDBJ whole genome shotgun (WGS) entry which is preliminary data.</text>
</comment>
<dbReference type="InterPro" id="IPR029473">
    <property type="entry name" value="MOR2-PAG1_mid"/>
</dbReference>
<reference evidence="6 7" key="1">
    <citation type="submission" date="2018-04" db="EMBL/GenBank/DDBJ databases">
        <title>The genome of golden apple snail Pomacea canaliculata provides insight into stress tolerance and invasive adaptation.</title>
        <authorList>
            <person name="Liu C."/>
            <person name="Liu B."/>
            <person name="Ren Y."/>
            <person name="Zhang Y."/>
            <person name="Wang H."/>
            <person name="Li S."/>
            <person name="Jiang F."/>
            <person name="Yin L."/>
            <person name="Zhang G."/>
            <person name="Qian W."/>
            <person name="Fan W."/>
        </authorList>
    </citation>
    <scope>NUCLEOTIDE SEQUENCE [LARGE SCALE GENOMIC DNA]</scope>
    <source>
        <strain evidence="6">SZHN2017</strain>
        <tissue evidence="6">Muscle</tissue>
    </source>
</reference>
<dbReference type="GO" id="GO:0005938">
    <property type="term" value="C:cell cortex"/>
    <property type="evidence" value="ECO:0007669"/>
    <property type="project" value="TreeGrafter"/>
</dbReference>
<feature type="compositionally biased region" description="Low complexity" evidence="1">
    <location>
        <begin position="1544"/>
        <end position="1559"/>
    </location>
</feature>
<feature type="compositionally biased region" description="Polar residues" evidence="1">
    <location>
        <begin position="2413"/>
        <end position="2423"/>
    </location>
</feature>
<dbReference type="EMBL" id="PZQS01000003">
    <property type="protein sequence ID" value="PVD34789.1"/>
    <property type="molecule type" value="Genomic_DNA"/>
</dbReference>
<feature type="domain" description="Cell morphogenesis central region" evidence="4">
    <location>
        <begin position="1172"/>
        <end position="1345"/>
    </location>
</feature>
<feature type="region of interest" description="Disordered" evidence="1">
    <location>
        <begin position="2460"/>
        <end position="2564"/>
    </location>
</feature>
<dbReference type="PANTHER" id="PTHR12295">
    <property type="entry name" value="FURRY-RELATED"/>
    <property type="match status" value="1"/>
</dbReference>
<dbReference type="InterPro" id="IPR025481">
    <property type="entry name" value="Cell_Morphogen_C"/>
</dbReference>
<evidence type="ECO:0000259" key="5">
    <source>
        <dbReference type="Pfam" id="PF19421"/>
    </source>
</evidence>
<dbReference type="GO" id="GO:0030427">
    <property type="term" value="C:site of polarized growth"/>
    <property type="evidence" value="ECO:0007669"/>
    <property type="project" value="TreeGrafter"/>
</dbReference>
<feature type="region of interest" description="Disordered" evidence="1">
    <location>
        <begin position="2337"/>
        <end position="2360"/>
    </location>
</feature>
<feature type="compositionally biased region" description="Basic and acidic residues" evidence="1">
    <location>
        <begin position="692"/>
        <end position="703"/>
    </location>
</feature>
<feature type="domain" description="Cell morphogenesis protein N-terminal" evidence="2">
    <location>
        <begin position="146"/>
        <end position="677"/>
    </location>
</feature>
<feature type="compositionally biased region" description="Polar residues" evidence="1">
    <location>
        <begin position="2391"/>
        <end position="2402"/>
    </location>
</feature>
<evidence type="ECO:0008006" key="8">
    <source>
        <dbReference type="Google" id="ProtNLM"/>
    </source>
</evidence>
<dbReference type="GO" id="GO:0031175">
    <property type="term" value="P:neuron projection development"/>
    <property type="evidence" value="ECO:0007669"/>
    <property type="project" value="TreeGrafter"/>
</dbReference>
<feature type="compositionally biased region" description="Basic and acidic residues" evidence="1">
    <location>
        <begin position="1504"/>
        <end position="1514"/>
    </location>
</feature>
<feature type="compositionally biased region" description="Polar residues" evidence="1">
    <location>
        <begin position="1973"/>
        <end position="1984"/>
    </location>
</feature>
<feature type="domain" description="Cell morphogenesis central region" evidence="4">
    <location>
        <begin position="1387"/>
        <end position="1471"/>
    </location>
</feature>
<dbReference type="InterPro" id="IPR025614">
    <property type="entry name" value="Cell_morpho_N"/>
</dbReference>
<feature type="region of interest" description="Disordered" evidence="1">
    <location>
        <begin position="1954"/>
        <end position="1984"/>
    </location>
</feature>
<dbReference type="InterPro" id="IPR045842">
    <property type="entry name" value="Fry_C"/>
</dbReference>
<gene>
    <name evidence="6" type="ORF">C0Q70_06066</name>
</gene>
<dbReference type="OrthoDB" id="6287725at2759"/>
<dbReference type="Pfam" id="PF14222">
    <property type="entry name" value="MOR2-PAG1_N"/>
    <property type="match status" value="1"/>
</dbReference>
<dbReference type="GO" id="GO:0000902">
    <property type="term" value="P:cell morphogenesis"/>
    <property type="evidence" value="ECO:0007669"/>
    <property type="project" value="InterPro"/>
</dbReference>
<feature type="domain" description="Cell morphogenesis central region" evidence="4">
    <location>
        <begin position="939"/>
        <end position="1032"/>
    </location>
</feature>
<dbReference type="PANTHER" id="PTHR12295:SF30">
    <property type="entry name" value="PROTEIN FURRY"/>
    <property type="match status" value="1"/>
</dbReference>
<evidence type="ECO:0000313" key="7">
    <source>
        <dbReference type="Proteomes" id="UP000245119"/>
    </source>
</evidence>
<dbReference type="STRING" id="400727.A0A2T7PMZ1"/>